<comment type="caution">
    <text evidence="2">The sequence shown here is derived from an EMBL/GenBank/DDBJ whole genome shotgun (WGS) entry which is preliminary data.</text>
</comment>
<dbReference type="AlphaFoldDB" id="A0A271LPF0"/>
<protein>
    <submittedName>
        <fullName evidence="2">Uncharacterized protein</fullName>
    </submittedName>
</protein>
<sequence>MFVGRSAAGRPLWRAVLLALLGGTLGFVVFATGRIAGTRAEYSLRERARSARARHRRDAGGDISAVRHLSALPFDIYPLENK</sequence>
<keyword evidence="1" id="KW-0812">Transmembrane</keyword>
<name>A0A271LPF0_9HYPH</name>
<reference evidence="2 3" key="1">
    <citation type="submission" date="2017-08" db="EMBL/GenBank/DDBJ databases">
        <title>Mesorhizobium wenxinae sp. nov., a novel rhizobial species isolated from root nodules of chickpea (Cicer arietinum L.).</title>
        <authorList>
            <person name="Zhang J."/>
        </authorList>
    </citation>
    <scope>NUCLEOTIDE SEQUENCE [LARGE SCALE GENOMIC DNA]</scope>
    <source>
        <strain evidence="2 3">SDW018</strain>
    </source>
</reference>
<feature type="transmembrane region" description="Helical" evidence="1">
    <location>
        <begin position="12"/>
        <end position="37"/>
    </location>
</feature>
<proteinExistence type="predicted"/>
<keyword evidence="1" id="KW-0472">Membrane</keyword>
<organism evidence="2 3">
    <name type="scientific">Mesorhizobium temperatum</name>
    <dbReference type="NCBI Taxonomy" id="241416"/>
    <lineage>
        <taxon>Bacteria</taxon>
        <taxon>Pseudomonadati</taxon>
        <taxon>Pseudomonadota</taxon>
        <taxon>Alphaproteobacteria</taxon>
        <taxon>Hyphomicrobiales</taxon>
        <taxon>Phyllobacteriaceae</taxon>
        <taxon>Mesorhizobium</taxon>
    </lineage>
</organism>
<keyword evidence="3" id="KW-1185">Reference proteome</keyword>
<dbReference type="EMBL" id="NPKJ01000037">
    <property type="protein sequence ID" value="PAQ09954.1"/>
    <property type="molecule type" value="Genomic_DNA"/>
</dbReference>
<gene>
    <name evidence="2" type="ORF">CIT26_10285</name>
</gene>
<dbReference type="Proteomes" id="UP000216442">
    <property type="component" value="Unassembled WGS sequence"/>
</dbReference>
<accession>A0A271LPF0</accession>
<evidence type="ECO:0000313" key="3">
    <source>
        <dbReference type="Proteomes" id="UP000216442"/>
    </source>
</evidence>
<evidence type="ECO:0000313" key="2">
    <source>
        <dbReference type="EMBL" id="PAQ09954.1"/>
    </source>
</evidence>
<keyword evidence="1" id="KW-1133">Transmembrane helix</keyword>
<evidence type="ECO:0000256" key="1">
    <source>
        <dbReference type="SAM" id="Phobius"/>
    </source>
</evidence>